<comment type="subcellular location">
    <subcellularLocation>
        <location evidence="1">Membrane</location>
        <topology evidence="1">Single-pass membrane protein</topology>
    </subcellularLocation>
</comment>
<dbReference type="Proteomes" id="UP000827889">
    <property type="component" value="Chromosome 6"/>
</dbReference>
<evidence type="ECO:0000256" key="4">
    <source>
        <dbReference type="ARBA" id="ARBA00022723"/>
    </source>
</evidence>
<evidence type="ECO:0000313" key="9">
    <source>
        <dbReference type="RefSeq" id="XP_048137010.1"/>
    </source>
</evidence>
<keyword evidence="8" id="KW-1185">Reference proteome</keyword>
<dbReference type="Gene3D" id="1.10.630.10">
    <property type="entry name" value="Cytochrome P450"/>
    <property type="match status" value="1"/>
</dbReference>
<sequence length="488" mass="54435">MDSLLRSPYLLALLVALPTLALFLSIANKRVPRKSSPRSTPPGQFGWPVLGETLELLRAGREGRPGSFLDERANKHGQCVFATSLFGEPTAVFCGAAGNKFLFGNENRKVAVSWPSSTVKLLGSCIITLAGDKGKVMRRMLMSVFNHEALAKFTKVMDEVTCNHIQANWKGKEEVLVYPTIKRYVFELTCQLFLSIRDPQEIADLARPFATFLDGAFSIPVDLPGTRFRSAKRAARSIRKMLQEIIKERRTALEKGAASPTQDLLSYLMVTADENGRFLTEAEIINNLLLLLVASHDTSSCAITMVIKFLGELPHVYEKVLAEQREITMQKKSAGEGLTREDVQKMRDSWSVVLEVMRLVPPALGGFRVALEDFTFCGYTIPRGWKLMWSPLTTNNDPAIFPSPKLFDTARFARSTSPAPCAFVPFGGGPRMCLGKDYAQLQILVLLHHLVNNFQWTNAIPDEKVKFDPLPVPSQGLPVRIRPHYDRP</sequence>
<dbReference type="InterPro" id="IPR001128">
    <property type="entry name" value="Cyt_P450"/>
</dbReference>
<keyword evidence="7" id="KW-0349">Heme</keyword>
<dbReference type="PRINTS" id="PR00463">
    <property type="entry name" value="EP450I"/>
</dbReference>
<dbReference type="InterPro" id="IPR036396">
    <property type="entry name" value="Cyt_P450_sf"/>
</dbReference>
<accession>A0ABM3HK92</accession>
<keyword evidence="5" id="KW-1133">Transmembrane helix</keyword>
<dbReference type="InterPro" id="IPR017972">
    <property type="entry name" value="Cyt_P450_CS"/>
</dbReference>
<keyword evidence="7" id="KW-0503">Monooxygenase</keyword>
<dbReference type="PANTHER" id="PTHR24286:SF209">
    <property type="entry name" value="BETA-AMYRIN 28-OXIDASE-LIKE"/>
    <property type="match status" value="1"/>
</dbReference>
<proteinExistence type="inferred from homology"/>
<evidence type="ECO:0000256" key="5">
    <source>
        <dbReference type="ARBA" id="ARBA00022989"/>
    </source>
</evidence>
<protein>
    <submittedName>
        <fullName evidence="9">Beta-amyrin 28-monooxygenase-like</fullName>
    </submittedName>
</protein>
<evidence type="ECO:0000313" key="8">
    <source>
        <dbReference type="Proteomes" id="UP000827889"/>
    </source>
</evidence>
<evidence type="ECO:0000256" key="2">
    <source>
        <dbReference type="ARBA" id="ARBA00010617"/>
    </source>
</evidence>
<dbReference type="Pfam" id="PF00067">
    <property type="entry name" value="p450"/>
    <property type="match status" value="1"/>
</dbReference>
<comment type="similarity">
    <text evidence="2 7">Belongs to the cytochrome P450 family.</text>
</comment>
<dbReference type="SUPFAM" id="SSF48264">
    <property type="entry name" value="Cytochrome P450"/>
    <property type="match status" value="1"/>
</dbReference>
<evidence type="ECO:0000256" key="6">
    <source>
        <dbReference type="ARBA" id="ARBA00023004"/>
    </source>
</evidence>
<keyword evidence="3" id="KW-0812">Transmembrane</keyword>
<keyword evidence="6 7" id="KW-0408">Iron</keyword>
<dbReference type="InterPro" id="IPR002401">
    <property type="entry name" value="Cyt_P450_E_grp-I"/>
</dbReference>
<keyword evidence="7" id="KW-0560">Oxidoreductase</keyword>
<dbReference type="CDD" id="cd11043">
    <property type="entry name" value="CYP90-like"/>
    <property type="match status" value="1"/>
</dbReference>
<gene>
    <name evidence="9" type="primary">LOC115730589</name>
</gene>
<evidence type="ECO:0000256" key="3">
    <source>
        <dbReference type="ARBA" id="ARBA00022692"/>
    </source>
</evidence>
<dbReference type="GeneID" id="115730589"/>
<evidence type="ECO:0000256" key="7">
    <source>
        <dbReference type="RuleBase" id="RU000461"/>
    </source>
</evidence>
<dbReference type="PRINTS" id="PR00385">
    <property type="entry name" value="P450"/>
</dbReference>
<evidence type="ECO:0000256" key="1">
    <source>
        <dbReference type="ARBA" id="ARBA00004167"/>
    </source>
</evidence>
<organism evidence="8 9">
    <name type="scientific">Rhodamnia argentea</name>
    <dbReference type="NCBI Taxonomy" id="178133"/>
    <lineage>
        <taxon>Eukaryota</taxon>
        <taxon>Viridiplantae</taxon>
        <taxon>Streptophyta</taxon>
        <taxon>Embryophyta</taxon>
        <taxon>Tracheophyta</taxon>
        <taxon>Spermatophyta</taxon>
        <taxon>Magnoliopsida</taxon>
        <taxon>eudicotyledons</taxon>
        <taxon>Gunneridae</taxon>
        <taxon>Pentapetalae</taxon>
        <taxon>rosids</taxon>
        <taxon>malvids</taxon>
        <taxon>Myrtales</taxon>
        <taxon>Myrtaceae</taxon>
        <taxon>Myrtoideae</taxon>
        <taxon>Myrteae</taxon>
        <taxon>Australasian group</taxon>
        <taxon>Rhodamnia</taxon>
    </lineage>
</organism>
<reference evidence="9" key="1">
    <citation type="submission" date="2025-08" db="UniProtKB">
        <authorList>
            <consortium name="RefSeq"/>
        </authorList>
    </citation>
    <scope>IDENTIFICATION</scope>
    <source>
        <tissue evidence="9">Leaf</tissue>
    </source>
</reference>
<dbReference type="PROSITE" id="PS00086">
    <property type="entry name" value="CYTOCHROME_P450"/>
    <property type="match status" value="1"/>
</dbReference>
<name>A0ABM3HK92_9MYRT</name>
<keyword evidence="4 7" id="KW-0479">Metal-binding</keyword>
<keyword evidence="5" id="KW-0472">Membrane</keyword>
<dbReference type="PANTHER" id="PTHR24286">
    <property type="entry name" value="CYTOCHROME P450 26"/>
    <property type="match status" value="1"/>
</dbReference>
<dbReference type="RefSeq" id="XP_048137010.1">
    <property type="nucleotide sequence ID" value="XM_048281053.1"/>
</dbReference>